<organism evidence="1">
    <name type="scientific">marine sediment metagenome</name>
    <dbReference type="NCBI Taxonomy" id="412755"/>
    <lineage>
        <taxon>unclassified sequences</taxon>
        <taxon>metagenomes</taxon>
        <taxon>ecological metagenomes</taxon>
    </lineage>
</organism>
<gene>
    <name evidence="1" type="ORF">LCGC14_1072080</name>
</gene>
<dbReference type="EMBL" id="LAZR01004623">
    <property type="protein sequence ID" value="KKN06953.1"/>
    <property type="molecule type" value="Genomic_DNA"/>
</dbReference>
<accession>A0A0F9QNS3</accession>
<comment type="caution">
    <text evidence="1">The sequence shown here is derived from an EMBL/GenBank/DDBJ whole genome shotgun (WGS) entry which is preliminary data.</text>
</comment>
<protein>
    <submittedName>
        <fullName evidence="1">Uncharacterized protein</fullName>
    </submittedName>
</protein>
<reference evidence="1" key="1">
    <citation type="journal article" date="2015" name="Nature">
        <title>Complex archaea that bridge the gap between prokaryotes and eukaryotes.</title>
        <authorList>
            <person name="Spang A."/>
            <person name="Saw J.H."/>
            <person name="Jorgensen S.L."/>
            <person name="Zaremba-Niedzwiedzka K."/>
            <person name="Martijn J."/>
            <person name="Lind A.E."/>
            <person name="van Eijk R."/>
            <person name="Schleper C."/>
            <person name="Guy L."/>
            <person name="Ettema T.J."/>
        </authorList>
    </citation>
    <scope>NUCLEOTIDE SEQUENCE</scope>
</reference>
<dbReference type="AlphaFoldDB" id="A0A0F9QNS3"/>
<name>A0A0F9QNS3_9ZZZZ</name>
<sequence length="145" mass="16178">MSDTKESRRAARIVLRRFLKTAGRPGYDADPDVSLFVALGFMGAGYSFGDEDHKEAAAETVAVKFGILRAGRHPDTKNVRLWYERWLEGGKLKVRDQARETMVKSYPCPDCGALLELPANQPTRCFKCGNFTVRVVPGQDKNRGV</sequence>
<proteinExistence type="predicted"/>
<evidence type="ECO:0000313" key="1">
    <source>
        <dbReference type="EMBL" id="KKN06953.1"/>
    </source>
</evidence>